<feature type="region of interest" description="Disordered" evidence="1">
    <location>
        <begin position="37"/>
        <end position="104"/>
    </location>
</feature>
<feature type="region of interest" description="Disordered" evidence="1">
    <location>
        <begin position="238"/>
        <end position="268"/>
    </location>
</feature>
<dbReference type="OrthoDB" id="5600002at2759"/>
<evidence type="ECO:0000256" key="1">
    <source>
        <dbReference type="SAM" id="MobiDB-lite"/>
    </source>
</evidence>
<dbReference type="SMART" id="SM00667">
    <property type="entry name" value="LisH"/>
    <property type="match status" value="1"/>
</dbReference>
<feature type="region of interest" description="Disordered" evidence="1">
    <location>
        <begin position="302"/>
        <end position="323"/>
    </location>
</feature>
<comment type="caution">
    <text evidence="2">The sequence shown here is derived from an EMBL/GenBank/DDBJ whole genome shotgun (WGS) entry which is preliminary data.</text>
</comment>
<proteinExistence type="predicted"/>
<dbReference type="RefSeq" id="XP_040739711.1">
    <property type="nucleotide sequence ID" value="XM_040885829.1"/>
</dbReference>
<name>A0A1Y1VWA3_9FUNG</name>
<sequence>MQDSLLNAYIYDFLRKKRLLKTALALAEECGNLPLAQVVPSDPRVPDDTPAGAGAAKAKGKADGDARDGASSKFTPPAHDSASPAKGDGANPADRPKGKPVPAVNVPLDMANTFLGNWFELFHCMAQAYSDRQPAANVPDLMRTYVQHQQMRKGQKPAATQLNPNGKRSGSRERGYPEDPLVCRRAPVLTGARFSPTVYSDDADTAGVGSEQVDAATKRIRSNNGESSPQSAALVAKYTPFPDGSDHQHQQHQEQQQQAATNGVPTIPHGPGVNMLPLGGHMLSNDYTQYLSRSLKVVSEGTQAAGTAHQAHRNEQGNVGSTT</sequence>
<dbReference type="PROSITE" id="PS50896">
    <property type="entry name" value="LISH"/>
    <property type="match status" value="1"/>
</dbReference>
<dbReference type="EMBL" id="MCFD01000026">
    <property type="protein sequence ID" value="ORX65562.1"/>
    <property type="molecule type" value="Genomic_DNA"/>
</dbReference>
<evidence type="ECO:0000313" key="2">
    <source>
        <dbReference type="EMBL" id="ORX65562.1"/>
    </source>
</evidence>
<organism evidence="2 3">
    <name type="scientific">Linderina pennispora</name>
    <dbReference type="NCBI Taxonomy" id="61395"/>
    <lineage>
        <taxon>Eukaryota</taxon>
        <taxon>Fungi</taxon>
        <taxon>Fungi incertae sedis</taxon>
        <taxon>Zoopagomycota</taxon>
        <taxon>Kickxellomycotina</taxon>
        <taxon>Kickxellomycetes</taxon>
        <taxon>Kickxellales</taxon>
        <taxon>Kickxellaceae</taxon>
        <taxon>Linderina</taxon>
    </lineage>
</organism>
<feature type="compositionally biased region" description="Basic and acidic residues" evidence="1">
    <location>
        <begin position="60"/>
        <end position="70"/>
    </location>
</feature>
<evidence type="ECO:0000313" key="3">
    <source>
        <dbReference type="Proteomes" id="UP000193922"/>
    </source>
</evidence>
<dbReference type="Proteomes" id="UP000193922">
    <property type="component" value="Unassembled WGS sequence"/>
</dbReference>
<accession>A0A1Y1VWA3</accession>
<dbReference type="GeneID" id="63802477"/>
<reference evidence="2 3" key="1">
    <citation type="submission" date="2016-07" db="EMBL/GenBank/DDBJ databases">
        <title>Pervasive Adenine N6-methylation of Active Genes in Fungi.</title>
        <authorList>
            <consortium name="DOE Joint Genome Institute"/>
            <person name="Mondo S.J."/>
            <person name="Dannebaum R.O."/>
            <person name="Kuo R.C."/>
            <person name="Labutti K."/>
            <person name="Haridas S."/>
            <person name="Kuo A."/>
            <person name="Salamov A."/>
            <person name="Ahrendt S.R."/>
            <person name="Lipzen A."/>
            <person name="Sullivan W."/>
            <person name="Andreopoulos W.B."/>
            <person name="Clum A."/>
            <person name="Lindquist E."/>
            <person name="Daum C."/>
            <person name="Ramamoorthy G.K."/>
            <person name="Gryganskyi A."/>
            <person name="Culley D."/>
            <person name="Magnuson J.K."/>
            <person name="James T.Y."/>
            <person name="O'Malley M.A."/>
            <person name="Stajich J.E."/>
            <person name="Spatafora J.W."/>
            <person name="Visel A."/>
            <person name="Grigoriev I.V."/>
        </authorList>
    </citation>
    <scope>NUCLEOTIDE SEQUENCE [LARGE SCALE GENOMIC DNA]</scope>
    <source>
        <strain evidence="2 3">ATCC 12442</strain>
    </source>
</reference>
<protein>
    <submittedName>
        <fullName evidence="2">Uncharacterized protein</fullName>
    </submittedName>
</protein>
<gene>
    <name evidence="2" type="ORF">DL89DRAFT_260971</name>
</gene>
<feature type="compositionally biased region" description="Polar residues" evidence="1">
    <location>
        <begin position="158"/>
        <end position="168"/>
    </location>
</feature>
<feature type="region of interest" description="Disordered" evidence="1">
    <location>
        <begin position="150"/>
        <end position="178"/>
    </location>
</feature>
<dbReference type="InterPro" id="IPR006594">
    <property type="entry name" value="LisH"/>
</dbReference>
<dbReference type="AlphaFoldDB" id="A0A1Y1VWA3"/>
<keyword evidence="3" id="KW-1185">Reference proteome</keyword>